<dbReference type="Proteomes" id="UP000318422">
    <property type="component" value="Unassembled WGS sequence"/>
</dbReference>
<evidence type="ECO:0000256" key="1">
    <source>
        <dbReference type="SAM" id="MobiDB-lite"/>
    </source>
</evidence>
<dbReference type="NCBIfam" id="TIGR02964">
    <property type="entry name" value="xanthine_xdhC"/>
    <property type="match status" value="1"/>
</dbReference>
<dbReference type="PANTHER" id="PTHR30388:SF6">
    <property type="entry name" value="XANTHINE DEHYDROGENASE SUBUNIT A-RELATED"/>
    <property type="match status" value="1"/>
</dbReference>
<dbReference type="InterPro" id="IPR003777">
    <property type="entry name" value="XdhC_CoxI"/>
</dbReference>
<dbReference type="Gene3D" id="3.40.50.720">
    <property type="entry name" value="NAD(P)-binding Rossmann-like Domain"/>
    <property type="match status" value="1"/>
</dbReference>
<proteinExistence type="predicted"/>
<evidence type="ECO:0000313" key="4">
    <source>
        <dbReference type="EMBL" id="GEC95521.1"/>
    </source>
</evidence>
<dbReference type="OrthoDB" id="61481at2"/>
<keyword evidence="5" id="KW-1185">Reference proteome</keyword>
<sequence>MTEWLPALATRLARGEACVLVTVAHTVGSTPREAGATMLVGAQASLGSIGGGQLEWLAASAARALLEVGGPPRLMRLALGPSLGQCCGGIVWLALERVTPDSAADWQARADAVAAGQGLQRQLATNEAASRWRLLEPAQATRSTAHLLTDGARWELTHLVAAADFPVILFGAGHVGEAVVRALAPLGARIIWVDTRDDIFPPTLPPGVRAIATDSPEAEVRTAPPGSYFLVMTHSHALDFALCEAIFARHDFAWFGLIGSATKRSNFARQFVIRGLDPERLADLSCPIGIPGIQGKHPALIALAVAAQLQQVREARAAVEHAAHPPPAAPPLSSLPRP</sequence>
<comment type="caution">
    <text evidence="4">The sequence shown here is derived from an EMBL/GenBank/DDBJ whole genome shotgun (WGS) entry which is preliminary data.</text>
</comment>
<evidence type="ECO:0000259" key="2">
    <source>
        <dbReference type="Pfam" id="PF02625"/>
    </source>
</evidence>
<evidence type="ECO:0000313" key="5">
    <source>
        <dbReference type="Proteomes" id="UP000318422"/>
    </source>
</evidence>
<dbReference type="RefSeq" id="WP_141351081.1">
    <property type="nucleotide sequence ID" value="NZ_BJNV01000022.1"/>
</dbReference>
<dbReference type="Pfam" id="PF13478">
    <property type="entry name" value="XdhC_C"/>
    <property type="match status" value="1"/>
</dbReference>
<reference evidence="4 5" key="1">
    <citation type="submission" date="2019-06" db="EMBL/GenBank/DDBJ databases">
        <title>Whole genome shotgun sequence of Zoogloea ramigera NBRC 15342.</title>
        <authorList>
            <person name="Hosoyama A."/>
            <person name="Uohara A."/>
            <person name="Ohji S."/>
            <person name="Ichikawa N."/>
        </authorList>
    </citation>
    <scope>NUCLEOTIDE SEQUENCE [LARGE SCALE GENOMIC DNA]</scope>
    <source>
        <strain evidence="4 5">NBRC 15342</strain>
    </source>
</reference>
<protein>
    <submittedName>
        <fullName evidence="4">Xanthine dehydrogenase accessory protein XdhC</fullName>
    </submittedName>
</protein>
<dbReference type="PANTHER" id="PTHR30388">
    <property type="entry name" value="ALDEHYDE OXIDOREDUCTASE MOLYBDENUM COFACTOR ASSEMBLY PROTEIN"/>
    <property type="match status" value="1"/>
</dbReference>
<name>A0A4Y4CRH8_ZOORA</name>
<organism evidence="4 5">
    <name type="scientific">Zoogloea ramigera</name>
    <dbReference type="NCBI Taxonomy" id="350"/>
    <lineage>
        <taxon>Bacteria</taxon>
        <taxon>Pseudomonadati</taxon>
        <taxon>Pseudomonadota</taxon>
        <taxon>Betaproteobacteria</taxon>
        <taxon>Rhodocyclales</taxon>
        <taxon>Zoogloeaceae</taxon>
        <taxon>Zoogloea</taxon>
    </lineage>
</organism>
<dbReference type="EMBL" id="BJNV01000022">
    <property type="protein sequence ID" value="GEC95521.1"/>
    <property type="molecule type" value="Genomic_DNA"/>
</dbReference>
<dbReference type="InterPro" id="IPR027051">
    <property type="entry name" value="XdhC_Rossmann_dom"/>
</dbReference>
<feature type="region of interest" description="Disordered" evidence="1">
    <location>
        <begin position="318"/>
        <end position="338"/>
    </location>
</feature>
<feature type="domain" description="XdhC Rossmann" evidence="3">
    <location>
        <begin position="167"/>
        <end position="309"/>
    </location>
</feature>
<accession>A0A4Y4CRH8</accession>
<dbReference type="InterPro" id="IPR052698">
    <property type="entry name" value="MoCofactor_Util/Proc"/>
</dbReference>
<evidence type="ECO:0000259" key="3">
    <source>
        <dbReference type="Pfam" id="PF13478"/>
    </source>
</evidence>
<dbReference type="SUPFAM" id="SSF51735">
    <property type="entry name" value="NAD(P)-binding Rossmann-fold domains"/>
    <property type="match status" value="1"/>
</dbReference>
<dbReference type="InterPro" id="IPR036291">
    <property type="entry name" value="NAD(P)-bd_dom_sf"/>
</dbReference>
<feature type="domain" description="XdhC- CoxI" evidence="2">
    <location>
        <begin position="12"/>
        <end position="74"/>
    </location>
</feature>
<dbReference type="AlphaFoldDB" id="A0A4Y4CRH8"/>
<dbReference type="Pfam" id="PF02625">
    <property type="entry name" value="XdhC_CoxI"/>
    <property type="match status" value="1"/>
</dbReference>
<gene>
    <name evidence="4" type="ORF">ZRA01_15940</name>
</gene>
<dbReference type="InterPro" id="IPR014308">
    <property type="entry name" value="Xanthine_DH_XdhC"/>
</dbReference>